<dbReference type="PROSITE" id="PS50821">
    <property type="entry name" value="PAZ"/>
    <property type="match status" value="1"/>
</dbReference>
<dbReference type="Pfam" id="PF16486">
    <property type="entry name" value="ArgoN"/>
    <property type="match status" value="1"/>
</dbReference>
<feature type="region of interest" description="Disordered" evidence="2">
    <location>
        <begin position="761"/>
        <end position="781"/>
    </location>
</feature>
<dbReference type="EMBL" id="AZBU02000004">
    <property type="protein sequence ID" value="TKR81501.1"/>
    <property type="molecule type" value="Genomic_DNA"/>
</dbReference>
<dbReference type="SMART" id="SM00950">
    <property type="entry name" value="Piwi"/>
    <property type="match status" value="1"/>
</dbReference>
<dbReference type="InterPro" id="IPR036397">
    <property type="entry name" value="RNaseH_sf"/>
</dbReference>
<evidence type="ECO:0000313" key="5">
    <source>
        <dbReference type="EMBL" id="TKR81501.1"/>
    </source>
</evidence>
<dbReference type="CDD" id="cd02846">
    <property type="entry name" value="PAZ_argonaute_like"/>
    <property type="match status" value="1"/>
</dbReference>
<dbReference type="OrthoDB" id="5812648at2759"/>
<dbReference type="InterPro" id="IPR012337">
    <property type="entry name" value="RNaseH-like_sf"/>
</dbReference>
<name>A0A4U5NG17_STECR</name>
<dbReference type="GO" id="GO:0003723">
    <property type="term" value="F:RNA binding"/>
    <property type="evidence" value="ECO:0007669"/>
    <property type="project" value="InterPro"/>
</dbReference>
<reference evidence="5" key="2">
    <citation type="journal article" date="2015" name="Genome Biol.">
        <title>Comparative genomics of Steinernema reveals deeply conserved gene regulatory networks.</title>
        <authorList>
            <person name="Dillman A.R."/>
            <person name="Macchietto M."/>
            <person name="Porter C.F."/>
            <person name="Rogers A."/>
            <person name="Williams B."/>
            <person name="Antoshechkin I."/>
            <person name="Lee M.M."/>
            <person name="Goodwin Z."/>
            <person name="Lu X."/>
            <person name="Lewis E.E."/>
            <person name="Goodrich-Blair H."/>
            <person name="Stock S.P."/>
            <person name="Adams B.J."/>
            <person name="Sternberg P.W."/>
            <person name="Mortazavi A."/>
        </authorList>
    </citation>
    <scope>NUCLEOTIDE SEQUENCE [LARGE SCALE GENOMIC DNA]</scope>
    <source>
        <strain evidence="5">ALL</strain>
    </source>
</reference>
<feature type="compositionally biased region" description="Basic residues" evidence="2">
    <location>
        <begin position="767"/>
        <end position="781"/>
    </location>
</feature>
<evidence type="ECO:0000256" key="2">
    <source>
        <dbReference type="SAM" id="MobiDB-lite"/>
    </source>
</evidence>
<feature type="domain" description="PAZ" evidence="3">
    <location>
        <begin position="268"/>
        <end position="374"/>
    </location>
</feature>
<dbReference type="InterPro" id="IPR032474">
    <property type="entry name" value="Argonaute_N"/>
</dbReference>
<evidence type="ECO:0008006" key="6">
    <source>
        <dbReference type="Google" id="ProtNLM"/>
    </source>
</evidence>
<comment type="caution">
    <text evidence="5">The sequence shown here is derived from an EMBL/GenBank/DDBJ whole genome shotgun (WGS) entry which is preliminary data.</text>
</comment>
<dbReference type="PANTHER" id="PTHR22891">
    <property type="entry name" value="EUKARYOTIC TRANSLATION INITIATION FACTOR 2C"/>
    <property type="match status" value="1"/>
</dbReference>
<reference evidence="5" key="3">
    <citation type="journal article" date="2019" name="G3 (Bethesda)">
        <title>Hybrid Assembly of the Genome of the Entomopathogenic Nematode Steinernema carpocapsae Identifies the X-Chromosome.</title>
        <authorList>
            <person name="Serra L."/>
            <person name="Macchietto M."/>
            <person name="Macias-Munoz A."/>
            <person name="McGill C.J."/>
            <person name="Rodriguez I.M."/>
            <person name="Rodriguez B."/>
            <person name="Murad R."/>
            <person name="Mortazavi A."/>
        </authorList>
    </citation>
    <scope>NUCLEOTIDE SEQUENCE</scope>
    <source>
        <strain evidence="5">ALL</strain>
    </source>
</reference>
<dbReference type="STRING" id="34508.A0A4U5NG17"/>
<accession>A0A4U5NG17</accession>
<dbReference type="InterPro" id="IPR003165">
    <property type="entry name" value="Piwi"/>
</dbReference>
<dbReference type="Gene3D" id="2.170.260.10">
    <property type="entry name" value="paz domain"/>
    <property type="match status" value="1"/>
</dbReference>
<evidence type="ECO:0000259" key="3">
    <source>
        <dbReference type="PROSITE" id="PS50821"/>
    </source>
</evidence>
<evidence type="ECO:0000256" key="1">
    <source>
        <dbReference type="RuleBase" id="RU361178"/>
    </source>
</evidence>
<dbReference type="AlphaFoldDB" id="A0A4U5NG17"/>
<feature type="domain" description="Piwi" evidence="4">
    <location>
        <begin position="547"/>
        <end position="757"/>
    </location>
</feature>
<dbReference type="SUPFAM" id="SSF101690">
    <property type="entry name" value="PAZ domain"/>
    <property type="match status" value="1"/>
</dbReference>
<dbReference type="Pfam" id="PF02171">
    <property type="entry name" value="Piwi"/>
    <property type="match status" value="1"/>
</dbReference>
<reference evidence="5" key="1">
    <citation type="submission" date="2013-11" db="EMBL/GenBank/DDBJ databases">
        <authorList>
            <person name="Sternberg P."/>
            <person name="Dillman A."/>
            <person name="Macchietto M."/>
        </authorList>
    </citation>
    <scope>NUCLEOTIDE SEQUENCE</scope>
    <source>
        <strain evidence="5">ALL</strain>
    </source>
</reference>
<organism evidence="5">
    <name type="scientific">Steinernema carpocapsae</name>
    <name type="common">Entomopathogenic nematode</name>
    <dbReference type="NCBI Taxonomy" id="34508"/>
    <lineage>
        <taxon>Eukaryota</taxon>
        <taxon>Metazoa</taxon>
        <taxon>Ecdysozoa</taxon>
        <taxon>Nematoda</taxon>
        <taxon>Chromadorea</taxon>
        <taxon>Rhabditida</taxon>
        <taxon>Tylenchina</taxon>
        <taxon>Panagrolaimomorpha</taxon>
        <taxon>Strongyloidoidea</taxon>
        <taxon>Steinernematidae</taxon>
        <taxon>Steinernema</taxon>
    </lineage>
</organism>
<evidence type="ECO:0000259" key="4">
    <source>
        <dbReference type="PROSITE" id="PS50822"/>
    </source>
</evidence>
<dbReference type="Gene3D" id="3.40.50.2300">
    <property type="match status" value="1"/>
</dbReference>
<gene>
    <name evidence="5" type="ORF">L596_015362</name>
</gene>
<dbReference type="SUPFAM" id="SSF53098">
    <property type="entry name" value="Ribonuclease H-like"/>
    <property type="match status" value="1"/>
</dbReference>
<dbReference type="PROSITE" id="PS50822">
    <property type="entry name" value="PIWI"/>
    <property type="match status" value="1"/>
</dbReference>
<dbReference type="SMART" id="SM00949">
    <property type="entry name" value="PAZ"/>
    <property type="match status" value="1"/>
</dbReference>
<dbReference type="InterPro" id="IPR036085">
    <property type="entry name" value="PAZ_dom_sf"/>
</dbReference>
<dbReference type="Pfam" id="PF02170">
    <property type="entry name" value="PAZ"/>
    <property type="match status" value="1"/>
</dbReference>
<dbReference type="InterPro" id="IPR003100">
    <property type="entry name" value="PAZ_dom"/>
</dbReference>
<proteinExistence type="inferred from homology"/>
<comment type="similarity">
    <text evidence="1">Belongs to the argonaute family.</text>
</comment>
<sequence>MSNNERVKTIQNGMETISISATMPVKKKIANAPGAPLQVATNIYKVGLSQVPIFRYDVDITLKLPNGKDVKVVKKDRADHVIIQNKNKACKTFQKAVQKFPNVFGNVELFYDCQSILFSLRKLNISDKGQEFTLSPNDLPEVYGHVDSVNFIVKSVREKYQLTLNDLGFLSTQEVNGIKHDLAQFIEVATSQNALFNGKHSVYDGGVSYLMSTGEAVRNEPSKQLITGVQKSVRFIEGQGKPEATLVLDLAKTVFHKGGQNLYEKAISSVRNWPRNDQVDRREIKSLSQQFKGLSIKTEHQKTKEYELAGLSEFSAHTHKFDHNGKQMSVAEYFKKQYNKNLMHPNAPLAIAKNFFMGKRNTMMLPLEICTVLPNQKVSKQQETPLQTAAVIRYCAVLPSDRKEQIYTQVKELGFWGNKNLPITVDQQPIVVTGRQLPQPSIVFGGNQTVSVNPANGKWQATKGVNRNARLPFALPGNPMPWAVVLVGQGTQDTAKSFALAVKTECESRGLKMGDPSAVIQANYEDIEINARNNTFENLTKMTPRVKFCLVIENERSPAYIHALIKKNEQNWRIITQVTDSATVQQFNFALGPAQGYGKGQTLENICLKTNVKFGGLNHFIKPPQGHEKVFASDRMYVGLGISHASPISDAQRARNVKPSPSVIGISCNYLAHPQALAGTFVFQEPRENKMVESLKKVFFDLATKFKNIRKVIPKEVVIYRVGASEGQYATILEQEVPQIRAGLKEAGCNAKLVLIVPRAPTTSASSHRRSRRRTRRPSRT</sequence>
<protein>
    <recommendedName>
        <fullName evidence="6">PAZ domain-containing protein</fullName>
    </recommendedName>
</protein>
<dbReference type="Gene3D" id="3.30.420.10">
    <property type="entry name" value="Ribonuclease H-like superfamily/Ribonuclease H"/>
    <property type="match status" value="1"/>
</dbReference>